<comment type="caution">
    <text evidence="2">The sequence shown here is derived from an EMBL/GenBank/DDBJ whole genome shotgun (WGS) entry which is preliminary data.</text>
</comment>
<feature type="compositionally biased region" description="Polar residues" evidence="1">
    <location>
        <begin position="56"/>
        <end position="78"/>
    </location>
</feature>
<dbReference type="Proteomes" id="UP001293254">
    <property type="component" value="Unassembled WGS sequence"/>
</dbReference>
<feature type="region of interest" description="Disordered" evidence="1">
    <location>
        <begin position="106"/>
        <end position="145"/>
    </location>
</feature>
<proteinExistence type="predicted"/>
<feature type="region of interest" description="Disordered" evidence="1">
    <location>
        <begin position="40"/>
        <end position="88"/>
    </location>
</feature>
<evidence type="ECO:0000313" key="2">
    <source>
        <dbReference type="EMBL" id="KAK4426036.1"/>
    </source>
</evidence>
<evidence type="ECO:0000256" key="1">
    <source>
        <dbReference type="SAM" id="MobiDB-lite"/>
    </source>
</evidence>
<feature type="compositionally biased region" description="Basic and acidic residues" evidence="1">
    <location>
        <begin position="128"/>
        <end position="141"/>
    </location>
</feature>
<name>A0AAE2CL03_9LAMI</name>
<feature type="compositionally biased region" description="Basic residues" evidence="1">
    <location>
        <begin position="111"/>
        <end position="125"/>
    </location>
</feature>
<organism evidence="2 3">
    <name type="scientific">Sesamum alatum</name>
    <dbReference type="NCBI Taxonomy" id="300844"/>
    <lineage>
        <taxon>Eukaryota</taxon>
        <taxon>Viridiplantae</taxon>
        <taxon>Streptophyta</taxon>
        <taxon>Embryophyta</taxon>
        <taxon>Tracheophyta</taxon>
        <taxon>Spermatophyta</taxon>
        <taxon>Magnoliopsida</taxon>
        <taxon>eudicotyledons</taxon>
        <taxon>Gunneridae</taxon>
        <taxon>Pentapetalae</taxon>
        <taxon>asterids</taxon>
        <taxon>lamiids</taxon>
        <taxon>Lamiales</taxon>
        <taxon>Pedaliaceae</taxon>
        <taxon>Sesamum</taxon>
    </lineage>
</organism>
<sequence length="195" mass="22293">MGCGISRFVPRQDQLCTRSSSGHEYHHDNPTIITEKNNAYDQGHLPSDASCPDTVDGSSNSLFHTPQETSPHHQQPCLNTNNMNNNNNNIVQRRKQSAEAASYNHYNDDHHHHRHNHIANGRRQKNNYNHDEDERGDDKKCISNLEDNDGGSPLFMGSPSFREYCITDHHVACGSVHRKEKSEEKGKLRMQREDI</sequence>
<accession>A0AAE2CL03</accession>
<protein>
    <submittedName>
        <fullName evidence="2">Uncharacterized protein</fullName>
    </submittedName>
</protein>
<dbReference type="AlphaFoldDB" id="A0AAE2CL03"/>
<reference evidence="2" key="1">
    <citation type="submission" date="2020-06" db="EMBL/GenBank/DDBJ databases">
        <authorList>
            <person name="Li T."/>
            <person name="Hu X."/>
            <person name="Zhang T."/>
            <person name="Song X."/>
            <person name="Zhang H."/>
            <person name="Dai N."/>
            <person name="Sheng W."/>
            <person name="Hou X."/>
            <person name="Wei L."/>
        </authorList>
    </citation>
    <scope>NUCLEOTIDE SEQUENCE</scope>
    <source>
        <strain evidence="2">3651</strain>
        <tissue evidence="2">Leaf</tissue>
    </source>
</reference>
<keyword evidence="3" id="KW-1185">Reference proteome</keyword>
<dbReference type="EMBL" id="JACGWO010000005">
    <property type="protein sequence ID" value="KAK4426036.1"/>
    <property type="molecule type" value="Genomic_DNA"/>
</dbReference>
<reference evidence="2" key="2">
    <citation type="journal article" date="2024" name="Plant">
        <title>Genomic evolution and insights into agronomic trait innovations of Sesamum species.</title>
        <authorList>
            <person name="Miao H."/>
            <person name="Wang L."/>
            <person name="Qu L."/>
            <person name="Liu H."/>
            <person name="Sun Y."/>
            <person name="Le M."/>
            <person name="Wang Q."/>
            <person name="Wei S."/>
            <person name="Zheng Y."/>
            <person name="Lin W."/>
            <person name="Duan Y."/>
            <person name="Cao H."/>
            <person name="Xiong S."/>
            <person name="Wang X."/>
            <person name="Wei L."/>
            <person name="Li C."/>
            <person name="Ma Q."/>
            <person name="Ju M."/>
            <person name="Zhao R."/>
            <person name="Li G."/>
            <person name="Mu C."/>
            <person name="Tian Q."/>
            <person name="Mei H."/>
            <person name="Zhang T."/>
            <person name="Gao T."/>
            <person name="Zhang H."/>
        </authorList>
    </citation>
    <scope>NUCLEOTIDE SEQUENCE</scope>
    <source>
        <strain evidence="2">3651</strain>
    </source>
</reference>
<feature type="compositionally biased region" description="Low complexity" evidence="1">
    <location>
        <begin position="79"/>
        <end position="88"/>
    </location>
</feature>
<gene>
    <name evidence="2" type="ORF">Salat_1372100</name>
</gene>
<evidence type="ECO:0000313" key="3">
    <source>
        <dbReference type="Proteomes" id="UP001293254"/>
    </source>
</evidence>